<evidence type="ECO:0000259" key="6">
    <source>
        <dbReference type="PROSITE" id="PS51379"/>
    </source>
</evidence>
<dbReference type="Proteomes" id="UP000317716">
    <property type="component" value="Unassembled WGS sequence"/>
</dbReference>
<dbReference type="SUPFAM" id="SSF54862">
    <property type="entry name" value="4Fe-4S ferredoxins"/>
    <property type="match status" value="1"/>
</dbReference>
<sequence>MFDAKAPGETLLALARSAGLKRAWPESWMDYLKARWKPLHQRMGRGKDFETFWRESVQKGGVWEEIASPAVRWGATPAFAPAEPKGQGSATLVLYPSPAFYDGRGANKSWLQELPDPTTKAVWGSWVEIHPETAAGLGVAMGDGVKVETEAGSVVLPAYLYPGIRKDTVAIPLGQGHTAYGRYAKDRGVNALALLPQAQDSASGAVAYLSARAKLTKVAAAPELVMTQRDKNQHERGMARVIPLAELAPGGTPADINLPRAHAPGEGSGEKGHIELPSQHKLGKYTEPRLMQEGEKTPAHAVTAFVPEETVRGPRQIPVSQGSYKHAQHRWAMAIDLHSCTGCSACVVACYAENNIPTVGPEQVKRGREMAWIRIERYEEKLAAPSGTQAAANDVRFVPMMCQHCTSAPCETVCPVYATYHNPEGLNAQIYNRCVGTRYCSNNCPYKVRAFNFFDYAAPEKETFAFPEPLNWQLNPDVTVRSRGVMEKCTMCVQRILEGKGNARDEERPLKDGDIQTACQQSCPTQAITFGDLLDPESRVAKLSRAQRAYWALDELNTGPGVTYLKELELPAGSGS</sequence>
<keyword evidence="1" id="KW-0004">4Fe-4S</keyword>
<dbReference type="GO" id="GO:0043546">
    <property type="term" value="F:molybdopterin cofactor binding"/>
    <property type="evidence" value="ECO:0007669"/>
    <property type="project" value="InterPro"/>
</dbReference>
<organism evidence="7 8">
    <name type="scientific">Eiseniibacteriota bacterium</name>
    <dbReference type="NCBI Taxonomy" id="2212470"/>
    <lineage>
        <taxon>Bacteria</taxon>
        <taxon>Candidatus Eiseniibacteriota</taxon>
    </lineage>
</organism>
<feature type="domain" description="4Fe-4S ferredoxin-type" evidence="6">
    <location>
        <begin position="331"/>
        <end position="362"/>
    </location>
</feature>
<evidence type="ECO:0000256" key="3">
    <source>
        <dbReference type="ARBA" id="ARBA00023004"/>
    </source>
</evidence>
<keyword evidence="4" id="KW-0411">Iron-sulfur</keyword>
<dbReference type="Pfam" id="PF01568">
    <property type="entry name" value="Molydop_binding"/>
    <property type="match status" value="1"/>
</dbReference>
<reference evidence="7 8" key="1">
    <citation type="journal article" date="2019" name="Nat. Microbiol.">
        <title>Mediterranean grassland soil C-N compound turnover is dependent on rainfall and depth, and is mediated by genomically divergent microorganisms.</title>
        <authorList>
            <person name="Diamond S."/>
            <person name="Andeer P.F."/>
            <person name="Li Z."/>
            <person name="Crits-Christoph A."/>
            <person name="Burstein D."/>
            <person name="Anantharaman K."/>
            <person name="Lane K.R."/>
            <person name="Thomas B.C."/>
            <person name="Pan C."/>
            <person name="Northen T.R."/>
            <person name="Banfield J.F."/>
        </authorList>
    </citation>
    <scope>NUCLEOTIDE SEQUENCE [LARGE SCALE GENOMIC DNA]</scope>
    <source>
        <strain evidence="7">WS_2</strain>
    </source>
</reference>
<dbReference type="PANTHER" id="PTHR43177:SF3">
    <property type="entry name" value="PROTEIN NRFC HOMOLOG"/>
    <property type="match status" value="1"/>
</dbReference>
<dbReference type="GO" id="GO:0016491">
    <property type="term" value="F:oxidoreductase activity"/>
    <property type="evidence" value="ECO:0007669"/>
    <property type="project" value="InterPro"/>
</dbReference>
<dbReference type="GO" id="GO:0051539">
    <property type="term" value="F:4 iron, 4 sulfur cluster binding"/>
    <property type="evidence" value="ECO:0007669"/>
    <property type="project" value="UniProtKB-KW"/>
</dbReference>
<dbReference type="EMBL" id="VBOS01000044">
    <property type="protein sequence ID" value="TMQ59578.1"/>
    <property type="molecule type" value="Genomic_DNA"/>
</dbReference>
<dbReference type="SUPFAM" id="SSF50692">
    <property type="entry name" value="ADC-like"/>
    <property type="match status" value="1"/>
</dbReference>
<dbReference type="Gene3D" id="3.30.70.20">
    <property type="match status" value="2"/>
</dbReference>
<dbReference type="InterPro" id="IPR006657">
    <property type="entry name" value="MoPterin_dinucl-bd_dom"/>
</dbReference>
<evidence type="ECO:0000256" key="5">
    <source>
        <dbReference type="SAM" id="MobiDB-lite"/>
    </source>
</evidence>
<dbReference type="PROSITE" id="PS51379">
    <property type="entry name" value="4FE4S_FER_2"/>
    <property type="match status" value="1"/>
</dbReference>
<keyword evidence="2" id="KW-0479">Metal-binding</keyword>
<dbReference type="InterPro" id="IPR017896">
    <property type="entry name" value="4Fe4S_Fe-S-bd"/>
</dbReference>
<proteinExistence type="predicted"/>
<dbReference type="AlphaFoldDB" id="A0A538T7H3"/>
<dbReference type="InterPro" id="IPR009010">
    <property type="entry name" value="Asp_de-COase-like_dom_sf"/>
</dbReference>
<dbReference type="Pfam" id="PF13247">
    <property type="entry name" value="Fer4_11"/>
    <property type="match status" value="1"/>
</dbReference>
<evidence type="ECO:0000256" key="2">
    <source>
        <dbReference type="ARBA" id="ARBA00022723"/>
    </source>
</evidence>
<comment type="caution">
    <text evidence="7">The sequence shown here is derived from an EMBL/GenBank/DDBJ whole genome shotgun (WGS) entry which is preliminary data.</text>
</comment>
<evidence type="ECO:0000313" key="7">
    <source>
        <dbReference type="EMBL" id="TMQ59578.1"/>
    </source>
</evidence>
<evidence type="ECO:0000313" key="8">
    <source>
        <dbReference type="Proteomes" id="UP000317716"/>
    </source>
</evidence>
<evidence type="ECO:0000256" key="4">
    <source>
        <dbReference type="ARBA" id="ARBA00023014"/>
    </source>
</evidence>
<keyword evidence="3" id="KW-0408">Iron</keyword>
<evidence type="ECO:0000256" key="1">
    <source>
        <dbReference type="ARBA" id="ARBA00022485"/>
    </source>
</evidence>
<protein>
    <submittedName>
        <fullName evidence="7">4Fe-4S dicluster domain-containing protein</fullName>
    </submittedName>
</protein>
<dbReference type="GO" id="GO:0046872">
    <property type="term" value="F:metal ion binding"/>
    <property type="evidence" value="ECO:0007669"/>
    <property type="project" value="UniProtKB-KW"/>
</dbReference>
<dbReference type="PANTHER" id="PTHR43177">
    <property type="entry name" value="PROTEIN NRFC"/>
    <property type="match status" value="1"/>
</dbReference>
<dbReference type="Gene3D" id="2.40.40.20">
    <property type="match status" value="1"/>
</dbReference>
<dbReference type="CDD" id="cd10551">
    <property type="entry name" value="PsrB"/>
    <property type="match status" value="1"/>
</dbReference>
<accession>A0A538T7H3</accession>
<name>A0A538T7H3_UNCEI</name>
<feature type="region of interest" description="Disordered" evidence="5">
    <location>
        <begin position="256"/>
        <end position="275"/>
    </location>
</feature>
<dbReference type="InterPro" id="IPR050954">
    <property type="entry name" value="ET_IronSulfur_Cluster-Binding"/>
</dbReference>
<gene>
    <name evidence="7" type="ORF">E6K72_01505</name>
</gene>